<feature type="signal peptide" evidence="1">
    <location>
        <begin position="1"/>
        <end position="31"/>
    </location>
</feature>
<gene>
    <name evidence="2" type="ORF">BHK69_12685</name>
</gene>
<evidence type="ECO:0000313" key="2">
    <source>
        <dbReference type="EMBL" id="AOO81206.1"/>
    </source>
</evidence>
<reference evidence="2 3" key="1">
    <citation type="journal article" date="2015" name="Antonie Van Leeuwenhoek">
        <title>Bosea vaviloviae sp. nov., a new species of slow-growing rhizobia isolated from nodules of the relict species Vavilovia formosa (Stev.) Fed.</title>
        <authorList>
            <person name="Safronova V.I."/>
            <person name="Kuznetsova I.G."/>
            <person name="Sazanova A.L."/>
            <person name="Kimeklis A.K."/>
            <person name="Belimov A.A."/>
            <person name="Andronov E.E."/>
            <person name="Pinaev A.G."/>
            <person name="Chizhevskaya E.P."/>
            <person name="Pukhaev A.R."/>
            <person name="Popov K.P."/>
            <person name="Willems A."/>
            <person name="Tikhonovich I.A."/>
        </authorList>
    </citation>
    <scope>NUCLEOTIDE SEQUENCE [LARGE SCALE GENOMIC DNA]</scope>
    <source>
        <strain evidence="2 3">Vaf18</strain>
    </source>
</reference>
<keyword evidence="1" id="KW-0732">Signal</keyword>
<feature type="chain" id="PRO_5009099885" evidence="1">
    <location>
        <begin position="32"/>
        <end position="84"/>
    </location>
</feature>
<dbReference type="STRING" id="1526658.BHK69_12685"/>
<sequence length="84" mass="9459">MFRTFAGLSTLAIGAAALAVASFAPITSASAFDGRYERGYQRAEYGWRPAPPVVHGYWGRRHWRHQYEGHGFRAPPPAYGYGWR</sequence>
<keyword evidence="3" id="KW-1185">Reference proteome</keyword>
<proteinExistence type="predicted"/>
<dbReference type="RefSeq" id="WP_069690420.1">
    <property type="nucleotide sequence ID" value="NZ_CP017147.1"/>
</dbReference>
<evidence type="ECO:0000256" key="1">
    <source>
        <dbReference type="SAM" id="SignalP"/>
    </source>
</evidence>
<evidence type="ECO:0000313" key="3">
    <source>
        <dbReference type="Proteomes" id="UP000094969"/>
    </source>
</evidence>
<dbReference type="OrthoDB" id="8163898at2"/>
<accession>A0A1D7U1H1</accession>
<dbReference type="AlphaFoldDB" id="A0A1D7U1H1"/>
<dbReference type="KEGG" id="bvv:BHK69_12685"/>
<organism evidence="2 3">
    <name type="scientific">Bosea vaviloviae</name>
    <dbReference type="NCBI Taxonomy" id="1526658"/>
    <lineage>
        <taxon>Bacteria</taxon>
        <taxon>Pseudomonadati</taxon>
        <taxon>Pseudomonadota</taxon>
        <taxon>Alphaproteobacteria</taxon>
        <taxon>Hyphomicrobiales</taxon>
        <taxon>Boseaceae</taxon>
        <taxon>Bosea</taxon>
    </lineage>
</organism>
<protein>
    <submittedName>
        <fullName evidence="2">Uncharacterized protein</fullName>
    </submittedName>
</protein>
<dbReference type="Proteomes" id="UP000094969">
    <property type="component" value="Chromosome"/>
</dbReference>
<name>A0A1D7U1H1_9HYPH</name>
<dbReference type="EMBL" id="CP017147">
    <property type="protein sequence ID" value="AOO81206.1"/>
    <property type="molecule type" value="Genomic_DNA"/>
</dbReference>